<evidence type="ECO:0000313" key="3">
    <source>
        <dbReference type="Proteomes" id="UP001309876"/>
    </source>
</evidence>
<evidence type="ECO:0000256" key="1">
    <source>
        <dbReference type="SAM" id="SignalP"/>
    </source>
</evidence>
<reference evidence="2 3" key="1">
    <citation type="submission" date="2023-08" db="EMBL/GenBank/DDBJ databases">
        <title>Black Yeasts Isolated from many extreme environments.</title>
        <authorList>
            <person name="Coleine C."/>
            <person name="Stajich J.E."/>
            <person name="Selbmann L."/>
        </authorList>
    </citation>
    <scope>NUCLEOTIDE SEQUENCE [LARGE SCALE GENOMIC DNA]</scope>
    <source>
        <strain evidence="2 3">CCFEE 5910</strain>
    </source>
</reference>
<proteinExistence type="predicted"/>
<comment type="caution">
    <text evidence="2">The sequence shown here is derived from an EMBL/GenBank/DDBJ whole genome shotgun (WGS) entry which is preliminary data.</text>
</comment>
<dbReference type="InterPro" id="IPR005152">
    <property type="entry name" value="Lipase_secreted"/>
</dbReference>
<accession>A0AAN7TD79</accession>
<gene>
    <name evidence="2" type="ORF">LTR05_001122</name>
</gene>
<keyword evidence="1" id="KW-0732">Signal</keyword>
<feature type="signal peptide" evidence="1">
    <location>
        <begin position="1"/>
        <end position="18"/>
    </location>
</feature>
<dbReference type="EMBL" id="JAVRRJ010000001">
    <property type="protein sequence ID" value="KAK5090944.1"/>
    <property type="molecule type" value="Genomic_DNA"/>
</dbReference>
<dbReference type="PANTHER" id="PTHR34853:SF1">
    <property type="entry name" value="LIPASE 5"/>
    <property type="match status" value="1"/>
</dbReference>
<sequence length="500" mass="53833">MLARLLFSSLLIASQIRAQHITFLQTQNDTWNSTFELTSQQLVNVNFSDTQATNLEIAVNFERSNWALGSATQDDFYKAPANTSSLPAGSVIKVQYFVNTTSFALPPNTALSRLSYTTKNLLNDTIPASAYILWPYLPLTYPNLSSPRPGTNSSKFPVVAWAHGSSGVFAECGPSNLRNLESQYSAPYELALSGYVVIGPDYQGLGTNQSFDGSEIAHPYLVGSAAADDLFYAVQAAQSAFAARLSKEFVIMGHSQGGSAAWASAIRQHNTPVDGYLGSIAASPSTNLSGLITALGQALPPLLPMLGTQAIKALQPNFNISRLLTAEGQSRYQLAKDISMCNSAAGELLADFPTSDRGALLHPNWTTVPEVADFFGATAGPGTLPISGPLLVLQGTSDLVVPYQFTDAAVAQTCAINNGRGVHYAKFAGVTHVPVLYASRRIWLDFLTNRFSTVGNVTTSRTCVTVNHTSLPFPVENYQRELGHRLELNTQSYQQGRLGF</sequence>
<dbReference type="Proteomes" id="UP001309876">
    <property type="component" value="Unassembled WGS sequence"/>
</dbReference>
<dbReference type="GO" id="GO:0016042">
    <property type="term" value="P:lipid catabolic process"/>
    <property type="evidence" value="ECO:0007669"/>
    <property type="project" value="InterPro"/>
</dbReference>
<organism evidence="2 3">
    <name type="scientific">Lithohypha guttulata</name>
    <dbReference type="NCBI Taxonomy" id="1690604"/>
    <lineage>
        <taxon>Eukaryota</taxon>
        <taxon>Fungi</taxon>
        <taxon>Dikarya</taxon>
        <taxon>Ascomycota</taxon>
        <taxon>Pezizomycotina</taxon>
        <taxon>Eurotiomycetes</taxon>
        <taxon>Chaetothyriomycetidae</taxon>
        <taxon>Chaetothyriales</taxon>
        <taxon>Trichomeriaceae</taxon>
        <taxon>Lithohypha</taxon>
    </lineage>
</organism>
<feature type="chain" id="PRO_5042854157" description="Secretory lipase" evidence="1">
    <location>
        <begin position="19"/>
        <end position="500"/>
    </location>
</feature>
<dbReference type="InterPro" id="IPR029058">
    <property type="entry name" value="AB_hydrolase_fold"/>
</dbReference>
<evidence type="ECO:0008006" key="4">
    <source>
        <dbReference type="Google" id="ProtNLM"/>
    </source>
</evidence>
<dbReference type="SUPFAM" id="SSF53474">
    <property type="entry name" value="alpha/beta-Hydrolases"/>
    <property type="match status" value="1"/>
</dbReference>
<name>A0AAN7TD79_9EURO</name>
<dbReference type="Gene3D" id="3.40.50.1820">
    <property type="entry name" value="alpha/beta hydrolase"/>
    <property type="match status" value="2"/>
</dbReference>
<dbReference type="GO" id="GO:0004806">
    <property type="term" value="F:triacylglycerol lipase activity"/>
    <property type="evidence" value="ECO:0007669"/>
    <property type="project" value="InterPro"/>
</dbReference>
<dbReference type="AlphaFoldDB" id="A0AAN7TD79"/>
<keyword evidence="3" id="KW-1185">Reference proteome</keyword>
<evidence type="ECO:0000313" key="2">
    <source>
        <dbReference type="EMBL" id="KAK5090944.1"/>
    </source>
</evidence>
<dbReference type="Pfam" id="PF03583">
    <property type="entry name" value="LIP"/>
    <property type="match status" value="1"/>
</dbReference>
<protein>
    <recommendedName>
        <fullName evidence="4">Secretory lipase</fullName>
    </recommendedName>
</protein>
<dbReference type="PANTHER" id="PTHR34853">
    <property type="match status" value="1"/>
</dbReference>